<reference evidence="3" key="1">
    <citation type="submission" date="2023-06" db="EMBL/GenBank/DDBJ databases">
        <title>Genome-scale phylogeny and comparative genomics of the fungal order Sordariales.</title>
        <authorList>
            <consortium name="Lawrence Berkeley National Laboratory"/>
            <person name="Hensen N."/>
            <person name="Bonometti L."/>
            <person name="Westerberg I."/>
            <person name="Brannstrom I.O."/>
            <person name="Guillou S."/>
            <person name="Cros-Aarteil S."/>
            <person name="Calhoun S."/>
            <person name="Haridas S."/>
            <person name="Kuo A."/>
            <person name="Mondo S."/>
            <person name="Pangilinan J."/>
            <person name="Riley R."/>
            <person name="Labutti K."/>
            <person name="Andreopoulos B."/>
            <person name="Lipzen A."/>
            <person name="Chen C."/>
            <person name="Yanf M."/>
            <person name="Daum C."/>
            <person name="Ng V."/>
            <person name="Clum A."/>
            <person name="Steindorff A."/>
            <person name="Ohm R."/>
            <person name="Martin F."/>
            <person name="Silar P."/>
            <person name="Natvig D."/>
            <person name="Lalanne C."/>
            <person name="Gautier V."/>
            <person name="Ament-Velasquez S.L."/>
            <person name="Kruys A."/>
            <person name="Hutchinson M.I."/>
            <person name="Powell A.J."/>
            <person name="Barry K."/>
            <person name="Miller A.N."/>
            <person name="Grigoriev I.V."/>
            <person name="Debuchy R."/>
            <person name="Gladieux P."/>
            <person name="Thoren M.H."/>
            <person name="Johannesson H."/>
        </authorList>
    </citation>
    <scope>NUCLEOTIDE SEQUENCE</scope>
    <source>
        <strain evidence="3">PSN4</strain>
    </source>
</reference>
<name>A0AAJ0BFY5_9PEZI</name>
<comment type="caution">
    <text evidence="3">The sequence shown here is derived from an EMBL/GenBank/DDBJ whole genome shotgun (WGS) entry which is preliminary data.</text>
</comment>
<accession>A0AAJ0BFY5</accession>
<evidence type="ECO:0000313" key="4">
    <source>
        <dbReference type="Proteomes" id="UP001239445"/>
    </source>
</evidence>
<keyword evidence="4" id="KW-1185">Reference proteome</keyword>
<dbReference type="EMBL" id="MU839834">
    <property type="protein sequence ID" value="KAK1755136.1"/>
    <property type="molecule type" value="Genomic_DNA"/>
</dbReference>
<evidence type="ECO:0000313" key="3">
    <source>
        <dbReference type="EMBL" id="KAK1755136.1"/>
    </source>
</evidence>
<sequence length="206" mass="22745">MCVHSPSLGLAIRRQYTILNRTQRLSGRGSDSRHLSSRVIRAERTSDPCGSNRGVRIVWCFSYSLLLFLLLFLNHCRAAVLRRAGLDASCGCSLGLRDRRERRQGSDGSPELQNDPHAACGQRTYLSTTPARAAELPSWGKPCTRAVVWWLPRRRYDAAPAVASLVARLRTPALRGRTETQPPLPQHGPSLACSTPPRSIVLPANV</sequence>
<proteinExistence type="predicted"/>
<evidence type="ECO:0000256" key="2">
    <source>
        <dbReference type="SAM" id="Phobius"/>
    </source>
</evidence>
<dbReference type="Proteomes" id="UP001239445">
    <property type="component" value="Unassembled WGS sequence"/>
</dbReference>
<protein>
    <submittedName>
        <fullName evidence="3">Uncharacterized protein</fullName>
    </submittedName>
</protein>
<feature type="region of interest" description="Disordered" evidence="1">
    <location>
        <begin position="176"/>
        <end position="196"/>
    </location>
</feature>
<keyword evidence="2" id="KW-0472">Membrane</keyword>
<organism evidence="3 4">
    <name type="scientific">Echria macrotheca</name>
    <dbReference type="NCBI Taxonomy" id="438768"/>
    <lineage>
        <taxon>Eukaryota</taxon>
        <taxon>Fungi</taxon>
        <taxon>Dikarya</taxon>
        <taxon>Ascomycota</taxon>
        <taxon>Pezizomycotina</taxon>
        <taxon>Sordariomycetes</taxon>
        <taxon>Sordariomycetidae</taxon>
        <taxon>Sordariales</taxon>
        <taxon>Schizotheciaceae</taxon>
        <taxon>Echria</taxon>
    </lineage>
</organism>
<keyword evidence="2" id="KW-0812">Transmembrane</keyword>
<keyword evidence="2" id="KW-1133">Transmembrane helix</keyword>
<gene>
    <name evidence="3" type="ORF">QBC47DRAFT_210020</name>
</gene>
<dbReference type="AlphaFoldDB" id="A0AAJ0BFY5"/>
<feature type="transmembrane region" description="Helical" evidence="2">
    <location>
        <begin position="54"/>
        <end position="73"/>
    </location>
</feature>
<evidence type="ECO:0000256" key="1">
    <source>
        <dbReference type="SAM" id="MobiDB-lite"/>
    </source>
</evidence>